<evidence type="ECO:0000256" key="7">
    <source>
        <dbReference type="ARBA" id="ARBA00022430"/>
    </source>
</evidence>
<dbReference type="NCBIfam" id="TIGR00169">
    <property type="entry name" value="leuB"/>
    <property type="match status" value="1"/>
</dbReference>
<dbReference type="Proteomes" id="UP000230000">
    <property type="component" value="Unassembled WGS sequence"/>
</dbReference>
<evidence type="ECO:0000256" key="4">
    <source>
        <dbReference type="ARBA" id="ARBA00004762"/>
    </source>
</evidence>
<feature type="binding site" evidence="15">
    <location>
        <position position="145"/>
    </location>
    <ligand>
        <name>substrate</name>
    </ligand>
</feature>
<dbReference type="AlphaFoldDB" id="A0A2M9CUK4"/>
<feature type="site" description="Important for catalysis" evidence="15">
    <location>
        <position position="199"/>
    </location>
</feature>
<evidence type="ECO:0000256" key="12">
    <source>
        <dbReference type="ARBA" id="ARBA00023002"/>
    </source>
</evidence>
<comment type="similarity">
    <text evidence="5 15">Belongs to the isocitrate and isopropylmalate dehydrogenases family. LeuB type 1 subfamily.</text>
</comment>
<comment type="pathway">
    <text evidence="4 15 16">Amino-acid biosynthesis; L-leucine biosynthesis; L-leucine from 3-methyl-2-oxobutanoate: step 3/4.</text>
</comment>
<comment type="function">
    <text evidence="15 16">Catalyzes the oxidation of 3-carboxy-2-hydroxy-4-methylpentanoate (3-isopropylmalate) to 3-carboxy-4-methyl-2-oxopentanoate. The product decarboxylates to 4-methyl-2 oxopentanoate.</text>
</comment>
<dbReference type="EMBL" id="PGFG01000001">
    <property type="protein sequence ID" value="PJJ75590.1"/>
    <property type="molecule type" value="Genomic_DNA"/>
</dbReference>
<name>A0A2M9CUK4_9BACT</name>
<keyword evidence="15" id="KW-0464">Manganese</keyword>
<evidence type="ECO:0000256" key="1">
    <source>
        <dbReference type="ARBA" id="ARBA00000624"/>
    </source>
</evidence>
<dbReference type="SUPFAM" id="SSF53659">
    <property type="entry name" value="Isocitrate/Isopropylmalate dehydrogenase-like"/>
    <property type="match status" value="1"/>
</dbReference>
<reference evidence="18 19" key="1">
    <citation type="submission" date="2017-11" db="EMBL/GenBank/DDBJ databases">
        <title>Genomic Encyclopedia of Archaeal and Bacterial Type Strains, Phase II (KMG-II): From Individual Species to Whole Genera.</title>
        <authorList>
            <person name="Goeker M."/>
        </authorList>
    </citation>
    <scope>NUCLEOTIDE SEQUENCE [LARGE SCALE GENOMIC DNA]</scope>
    <source>
        <strain evidence="18 19">DSM 27268</strain>
    </source>
</reference>
<keyword evidence="13 15" id="KW-0520">NAD</keyword>
<evidence type="ECO:0000256" key="15">
    <source>
        <dbReference type="HAMAP-Rule" id="MF_01033"/>
    </source>
</evidence>
<evidence type="ECO:0000256" key="13">
    <source>
        <dbReference type="ARBA" id="ARBA00023027"/>
    </source>
</evidence>
<evidence type="ECO:0000256" key="9">
    <source>
        <dbReference type="ARBA" id="ARBA00022605"/>
    </source>
</evidence>
<dbReference type="GO" id="GO:0005829">
    <property type="term" value="C:cytosol"/>
    <property type="evidence" value="ECO:0007669"/>
    <property type="project" value="TreeGrafter"/>
</dbReference>
<dbReference type="HAMAP" id="MF_01033">
    <property type="entry name" value="LeuB_type1"/>
    <property type="match status" value="1"/>
</dbReference>
<sequence>MSQIMAKREKISKRILVIGGDGIGPEVTRWGKRVLETVAEKYGHAFVFDEGLMGHAAIEATGNPLPDDTLEKAKRSDAILFGAIGHPKYDQDPHLKVRPEQGLLRIRKELGLYANLRPIKLFDELLAASSIKPEVLKGADILFFRELTGDVYFGEKKKADDGSWASDLMIYHAYEVERIARKAFEAARLRRKKLCSVDKANVLESSRLWRAVVQQVAADYPDVQCTHMFVDNAAMQLIRDPLQFDVILTANLFGDILTDEASQIAGSMGMLASASVGDGTGLYEPIHGSAPDIAGKGLANPLASILSAALMLQIGFQMQEEADAVLRAVEQVLKKGYRTVDIADKHTENSMIVGTDGMGQQVIQQLANS</sequence>
<feature type="site" description="Important for catalysis" evidence="15">
    <location>
        <position position="152"/>
    </location>
</feature>
<comment type="caution">
    <text evidence="18">The sequence shown here is derived from an EMBL/GenBank/DDBJ whole genome shotgun (WGS) entry which is preliminary data.</text>
</comment>
<evidence type="ECO:0000256" key="14">
    <source>
        <dbReference type="ARBA" id="ARBA00023304"/>
    </source>
</evidence>
<dbReference type="GO" id="GO:0009098">
    <property type="term" value="P:L-leucine biosynthetic process"/>
    <property type="evidence" value="ECO:0007669"/>
    <property type="project" value="UniProtKB-UniRule"/>
</dbReference>
<evidence type="ECO:0000256" key="3">
    <source>
        <dbReference type="ARBA" id="ARBA00004496"/>
    </source>
</evidence>
<keyword evidence="7 15" id="KW-0432">Leucine biosynthesis</keyword>
<gene>
    <name evidence="15" type="primary">leuB</name>
    <name evidence="18" type="ORF">BXY57_1169</name>
</gene>
<protein>
    <recommendedName>
        <fullName evidence="15">3-isopropylmalate dehydrogenase</fullName>
        <ecNumber evidence="15">1.1.1.85</ecNumber>
    </recommendedName>
    <alternativeName>
        <fullName evidence="15">3-IPM-DH</fullName>
    </alternativeName>
    <alternativeName>
        <fullName evidence="15">Beta-IPM dehydrogenase</fullName>
        <shortName evidence="15">IMDH</shortName>
    </alternativeName>
</protein>
<evidence type="ECO:0000313" key="19">
    <source>
        <dbReference type="Proteomes" id="UP000230000"/>
    </source>
</evidence>
<evidence type="ECO:0000259" key="17">
    <source>
        <dbReference type="SMART" id="SM01329"/>
    </source>
</evidence>
<dbReference type="PANTHER" id="PTHR42979">
    <property type="entry name" value="3-ISOPROPYLMALATE DEHYDROGENASE"/>
    <property type="match status" value="1"/>
</dbReference>
<accession>A0A2M9CUK4</accession>
<dbReference type="GO" id="GO:0051287">
    <property type="term" value="F:NAD binding"/>
    <property type="evidence" value="ECO:0007669"/>
    <property type="project" value="InterPro"/>
</dbReference>
<comment type="subunit">
    <text evidence="6 15 16">Homodimer.</text>
</comment>
<proteinExistence type="inferred from homology"/>
<comment type="cofactor">
    <cofactor evidence="15 16">
        <name>Mg(2+)</name>
        <dbReference type="ChEBI" id="CHEBI:18420"/>
    </cofactor>
    <cofactor evidence="15 16">
        <name>Mn(2+)</name>
        <dbReference type="ChEBI" id="CHEBI:29035"/>
    </cofactor>
    <text evidence="15 16">Binds 1 Mg(2+) or Mn(2+) ion per subunit.</text>
</comment>
<keyword evidence="14 15" id="KW-0100">Branched-chain amino acid biosynthesis</keyword>
<feature type="binding site" evidence="15">
    <location>
        <position position="255"/>
    </location>
    <ligand>
        <name>Mg(2+)</name>
        <dbReference type="ChEBI" id="CHEBI:18420"/>
    </ligand>
</feature>
<organism evidence="18 19">
    <name type="scientific">Thermoflavifilum aggregans</name>
    <dbReference type="NCBI Taxonomy" id="454188"/>
    <lineage>
        <taxon>Bacteria</taxon>
        <taxon>Pseudomonadati</taxon>
        <taxon>Bacteroidota</taxon>
        <taxon>Chitinophagia</taxon>
        <taxon>Chitinophagales</taxon>
        <taxon>Chitinophagaceae</taxon>
        <taxon>Thermoflavifilum</taxon>
    </lineage>
</organism>
<dbReference type="InterPro" id="IPR004429">
    <property type="entry name" value="Isopropylmalate_DH"/>
</dbReference>
<dbReference type="InterPro" id="IPR024084">
    <property type="entry name" value="IsoPropMal-DH-like_dom"/>
</dbReference>
<keyword evidence="19" id="KW-1185">Reference proteome</keyword>
<dbReference type="Gene3D" id="3.40.718.10">
    <property type="entry name" value="Isopropylmalate Dehydrogenase"/>
    <property type="match status" value="1"/>
</dbReference>
<dbReference type="GO" id="GO:0003862">
    <property type="term" value="F:3-isopropylmalate dehydrogenase activity"/>
    <property type="evidence" value="ECO:0007669"/>
    <property type="project" value="UniProtKB-UniRule"/>
</dbReference>
<evidence type="ECO:0000256" key="10">
    <source>
        <dbReference type="ARBA" id="ARBA00022723"/>
    </source>
</evidence>
<evidence type="ECO:0000256" key="6">
    <source>
        <dbReference type="ARBA" id="ARBA00011738"/>
    </source>
</evidence>
<keyword evidence="10 15" id="KW-0479">Metal-binding</keyword>
<keyword evidence="12 15" id="KW-0560">Oxidoreductase</keyword>
<evidence type="ECO:0000256" key="8">
    <source>
        <dbReference type="ARBA" id="ARBA00022490"/>
    </source>
</evidence>
<evidence type="ECO:0000256" key="16">
    <source>
        <dbReference type="RuleBase" id="RU004445"/>
    </source>
</evidence>
<dbReference type="GO" id="GO:0000287">
    <property type="term" value="F:magnesium ion binding"/>
    <property type="evidence" value="ECO:0007669"/>
    <property type="project" value="InterPro"/>
</dbReference>
<evidence type="ECO:0000313" key="18">
    <source>
        <dbReference type="EMBL" id="PJJ75590.1"/>
    </source>
</evidence>
<feature type="binding site" evidence="15">
    <location>
        <position position="231"/>
    </location>
    <ligand>
        <name>substrate</name>
    </ligand>
</feature>
<feature type="domain" description="Isopropylmalate dehydrogenase-like" evidence="17">
    <location>
        <begin position="14"/>
        <end position="362"/>
    </location>
</feature>
<feature type="binding site" evidence="15">
    <location>
        <position position="107"/>
    </location>
    <ligand>
        <name>substrate</name>
    </ligand>
</feature>
<feature type="binding site" evidence="15">
    <location>
        <position position="259"/>
    </location>
    <ligand>
        <name>Mg(2+)</name>
        <dbReference type="ChEBI" id="CHEBI:18420"/>
    </ligand>
</feature>
<comment type="catalytic activity">
    <reaction evidence="1 15 16">
        <text>(2R,3S)-3-isopropylmalate + NAD(+) = 4-methyl-2-oxopentanoate + CO2 + NADH</text>
        <dbReference type="Rhea" id="RHEA:32271"/>
        <dbReference type="ChEBI" id="CHEBI:16526"/>
        <dbReference type="ChEBI" id="CHEBI:17865"/>
        <dbReference type="ChEBI" id="CHEBI:35121"/>
        <dbReference type="ChEBI" id="CHEBI:57540"/>
        <dbReference type="ChEBI" id="CHEBI:57945"/>
        <dbReference type="EC" id="1.1.1.85"/>
    </reaction>
</comment>
<dbReference type="Pfam" id="PF00180">
    <property type="entry name" value="Iso_dh"/>
    <property type="match status" value="1"/>
</dbReference>
<dbReference type="PROSITE" id="PS00470">
    <property type="entry name" value="IDH_IMDH"/>
    <property type="match status" value="1"/>
</dbReference>
<dbReference type="PANTHER" id="PTHR42979:SF1">
    <property type="entry name" value="3-ISOPROPYLMALATE DEHYDROGENASE"/>
    <property type="match status" value="1"/>
</dbReference>
<comment type="caution">
    <text evidence="15">Lacks conserved residue(s) required for the propagation of feature annotation.</text>
</comment>
<evidence type="ECO:0000256" key="2">
    <source>
        <dbReference type="ARBA" id="ARBA00001936"/>
    </source>
</evidence>
<feature type="binding site" evidence="15">
    <location>
        <position position="117"/>
    </location>
    <ligand>
        <name>substrate</name>
    </ligand>
</feature>
<comment type="subcellular location">
    <subcellularLocation>
        <location evidence="3 15">Cytoplasm</location>
    </subcellularLocation>
</comment>
<dbReference type="UniPathway" id="UPA00048">
    <property type="reaction ID" value="UER00072"/>
</dbReference>
<feature type="binding site" evidence="15">
    <location>
        <begin position="288"/>
        <end position="300"/>
    </location>
    <ligand>
        <name>NAD(+)</name>
        <dbReference type="ChEBI" id="CHEBI:57540"/>
    </ligand>
</feature>
<dbReference type="FunFam" id="3.40.718.10:FF:000028">
    <property type="entry name" value="3-isopropylmalate dehydrogenase"/>
    <property type="match status" value="1"/>
</dbReference>
<keyword evidence="9 15" id="KW-0028">Amino-acid biosynthesis</keyword>
<dbReference type="EC" id="1.1.1.85" evidence="15"/>
<keyword evidence="8 15" id="KW-0963">Cytoplasm</keyword>
<evidence type="ECO:0000256" key="5">
    <source>
        <dbReference type="ARBA" id="ARBA00008319"/>
    </source>
</evidence>
<keyword evidence="11 15" id="KW-0460">Magnesium</keyword>
<comment type="cofactor">
    <cofactor evidence="2">
        <name>Mn(2+)</name>
        <dbReference type="ChEBI" id="CHEBI:29035"/>
    </cofactor>
</comment>
<dbReference type="InterPro" id="IPR019818">
    <property type="entry name" value="IsoCit/isopropylmalate_DH_CS"/>
</dbReference>
<feature type="binding site" evidence="15">
    <location>
        <position position="231"/>
    </location>
    <ligand>
        <name>Mg(2+)</name>
        <dbReference type="ChEBI" id="CHEBI:18420"/>
    </ligand>
</feature>
<dbReference type="SMART" id="SM01329">
    <property type="entry name" value="Iso_dh"/>
    <property type="match status" value="1"/>
</dbReference>
<evidence type="ECO:0000256" key="11">
    <source>
        <dbReference type="ARBA" id="ARBA00022842"/>
    </source>
</evidence>